<protein>
    <recommendedName>
        <fullName evidence="4">DUF2846 domain-containing protein</fullName>
    </recommendedName>
</protein>
<organism evidence="2 3">
    <name type="scientific">Granulicella aggregans</name>
    <dbReference type="NCBI Taxonomy" id="474949"/>
    <lineage>
        <taxon>Bacteria</taxon>
        <taxon>Pseudomonadati</taxon>
        <taxon>Acidobacteriota</taxon>
        <taxon>Terriglobia</taxon>
        <taxon>Terriglobales</taxon>
        <taxon>Acidobacteriaceae</taxon>
        <taxon>Granulicella</taxon>
    </lineage>
</organism>
<dbReference type="AlphaFoldDB" id="A0A7W7ZFD3"/>
<keyword evidence="1" id="KW-0732">Signal</keyword>
<feature type="signal peptide" evidence="1">
    <location>
        <begin position="1"/>
        <end position="29"/>
    </location>
</feature>
<accession>A0A7W7ZFD3</accession>
<keyword evidence="3" id="KW-1185">Reference proteome</keyword>
<dbReference type="Proteomes" id="UP000540989">
    <property type="component" value="Unassembled WGS sequence"/>
</dbReference>
<evidence type="ECO:0000313" key="3">
    <source>
        <dbReference type="Proteomes" id="UP000540989"/>
    </source>
</evidence>
<reference evidence="2 3" key="1">
    <citation type="submission" date="2020-08" db="EMBL/GenBank/DDBJ databases">
        <title>Genomic Encyclopedia of Type Strains, Phase IV (KMG-V): Genome sequencing to study the core and pangenomes of soil and plant-associated prokaryotes.</title>
        <authorList>
            <person name="Whitman W."/>
        </authorList>
    </citation>
    <scope>NUCLEOTIDE SEQUENCE [LARGE SCALE GENOMIC DNA]</scope>
    <source>
        <strain evidence="2 3">M8UP14</strain>
    </source>
</reference>
<feature type="chain" id="PRO_5031318014" description="DUF2846 domain-containing protein" evidence="1">
    <location>
        <begin position="30"/>
        <end position="148"/>
    </location>
</feature>
<dbReference type="RefSeq" id="WP_184219016.1">
    <property type="nucleotide sequence ID" value="NZ_JACHIP010000004.1"/>
</dbReference>
<evidence type="ECO:0000313" key="2">
    <source>
        <dbReference type="EMBL" id="MBB5058792.1"/>
    </source>
</evidence>
<evidence type="ECO:0008006" key="4">
    <source>
        <dbReference type="Google" id="ProtNLM"/>
    </source>
</evidence>
<dbReference type="EMBL" id="JACHIP010000004">
    <property type="protein sequence ID" value="MBB5058792.1"/>
    <property type="molecule type" value="Genomic_DNA"/>
</dbReference>
<sequence>MNALSSFKSRAIYVAAALAIGLSSTTTKAQYQADRVQFVAPFAFEYGSQHLPAGKYVVSRESSAITLIRGRSVGVMAITQTTSDLQPASKGKIVFRKYGQRYFLTQVWLPGKASHLTFDQKKAMRKLEVAAGNAEPTKVEVALLEPTR</sequence>
<proteinExistence type="predicted"/>
<name>A0A7W7ZFD3_9BACT</name>
<comment type="caution">
    <text evidence="2">The sequence shown here is derived from an EMBL/GenBank/DDBJ whole genome shotgun (WGS) entry which is preliminary data.</text>
</comment>
<gene>
    <name evidence="2" type="ORF">HDF16_003506</name>
</gene>
<evidence type="ECO:0000256" key="1">
    <source>
        <dbReference type="SAM" id="SignalP"/>
    </source>
</evidence>